<evidence type="ECO:0000313" key="10">
    <source>
        <dbReference type="EMBL" id="KAK5696502.1"/>
    </source>
</evidence>
<dbReference type="InterPro" id="IPR011707">
    <property type="entry name" value="Cu-oxidase-like_N"/>
</dbReference>
<proteinExistence type="inferred from homology"/>
<dbReference type="PROSITE" id="PS00080">
    <property type="entry name" value="MULTICOPPER_OXIDASE2"/>
    <property type="match status" value="1"/>
</dbReference>
<comment type="similarity">
    <text evidence="1">Belongs to the multicopper oxidase family.</text>
</comment>
<evidence type="ECO:0000313" key="11">
    <source>
        <dbReference type="Proteomes" id="UP001310594"/>
    </source>
</evidence>
<dbReference type="InterPro" id="IPR011706">
    <property type="entry name" value="Cu-oxidase_C"/>
</dbReference>
<dbReference type="GO" id="GO:0016491">
    <property type="term" value="F:oxidoreductase activity"/>
    <property type="evidence" value="ECO:0007669"/>
    <property type="project" value="UniProtKB-KW"/>
</dbReference>
<dbReference type="Pfam" id="PF07732">
    <property type="entry name" value="Cu-oxidase_3"/>
    <property type="match status" value="1"/>
</dbReference>
<dbReference type="CDD" id="cd13901">
    <property type="entry name" value="CuRO_3_MaLCC_like"/>
    <property type="match status" value="1"/>
</dbReference>
<name>A0AAN7W5J1_9PEZI</name>
<keyword evidence="4" id="KW-0186">Copper</keyword>
<evidence type="ECO:0000256" key="1">
    <source>
        <dbReference type="ARBA" id="ARBA00010609"/>
    </source>
</evidence>
<feature type="region of interest" description="Disordered" evidence="5">
    <location>
        <begin position="22"/>
        <end position="42"/>
    </location>
</feature>
<dbReference type="CDD" id="cd13854">
    <property type="entry name" value="CuRO_1_MaLCC_like"/>
    <property type="match status" value="1"/>
</dbReference>
<dbReference type="Pfam" id="PF07731">
    <property type="entry name" value="Cu-oxidase_2"/>
    <property type="match status" value="1"/>
</dbReference>
<evidence type="ECO:0000256" key="3">
    <source>
        <dbReference type="ARBA" id="ARBA00023002"/>
    </source>
</evidence>
<evidence type="ECO:0000259" key="8">
    <source>
        <dbReference type="Pfam" id="PF07731"/>
    </source>
</evidence>
<evidence type="ECO:0000256" key="4">
    <source>
        <dbReference type="ARBA" id="ARBA00023008"/>
    </source>
</evidence>
<feature type="compositionally biased region" description="Gly residues" evidence="5">
    <location>
        <begin position="30"/>
        <end position="42"/>
    </location>
</feature>
<reference evidence="10" key="1">
    <citation type="submission" date="2023-08" db="EMBL/GenBank/DDBJ databases">
        <title>Black Yeasts Isolated from many extreme environments.</title>
        <authorList>
            <person name="Coleine C."/>
            <person name="Stajich J.E."/>
            <person name="Selbmann L."/>
        </authorList>
    </citation>
    <scope>NUCLEOTIDE SEQUENCE</scope>
    <source>
        <strain evidence="10">CCFEE 5810</strain>
    </source>
</reference>
<evidence type="ECO:0000256" key="5">
    <source>
        <dbReference type="SAM" id="MobiDB-lite"/>
    </source>
</evidence>
<evidence type="ECO:0008006" key="12">
    <source>
        <dbReference type="Google" id="ProtNLM"/>
    </source>
</evidence>
<dbReference type="EMBL" id="JAVRQU010000012">
    <property type="protein sequence ID" value="KAK5696502.1"/>
    <property type="molecule type" value="Genomic_DNA"/>
</dbReference>
<dbReference type="PANTHER" id="PTHR11709">
    <property type="entry name" value="MULTI-COPPER OXIDASE"/>
    <property type="match status" value="1"/>
</dbReference>
<dbReference type="InterPro" id="IPR001117">
    <property type="entry name" value="Cu-oxidase_2nd"/>
</dbReference>
<sequence>MMGLKLGGLLAGLLITSGAADPVPIRRGAPGQGSARGGFIGNTDAGGFGGSSNVGGGSTFGGSTYGSGAGSRPGSYGGYGGGISSTQQNGYSNWGTYNASSLPYSYGGGYTRGGSSPWAGISTQNSNPYTSAPRTGVQTRSYHLTLAECDIKPDGVVTQNAICVNGQFPGPLISANYGDTLSITVTNNLKDEGTAMHWHGFLQTNNNQNDGVPGVTQCPIAPGQSYTYTMKAELYGSSWYHTHYSAQYAGGAVGPIVVYGPYNSAYDVDVGPVMLMEWYRNNYKKNVQGLMNPLAKGGPALPTANSNLINGKMRFPCSQTKLACETASYAAFNFTSGKNHRLRLMNIGSGAVQKFSIDGHTMQVIANDYMPIKPYNTSVIALGVGQRADVIVFGSGKKGDKFWMRSNIVVCSINDGVLTEALAVIYYQGADTKTLPAAAPNQGPAASTSPMSCGNDPLTSTIPTFPIAVAKPNVTNELAISLKSNGTHMLYTMNNVSFRADFNDPLINHAFDSTLRNLPAKRNIWNLGTATEARVIIYNWNDAPHPIHLHGHNMQVLNLGMGKWDGTIVRASNPQRRDVQVMPPAASATMPSFLVLQWTANNPGVWPLHCHFAWHSSLGLVTNVVMRQNLMQTALRGAATVISPVCQQWNAFTAKGPLLSGTDSGL</sequence>
<keyword evidence="2" id="KW-0479">Metal-binding</keyword>
<feature type="domain" description="Plastocyanin-like" evidence="8">
    <location>
        <begin position="504"/>
        <end position="627"/>
    </location>
</feature>
<accession>A0AAN7W5J1</accession>
<feature type="domain" description="Plastocyanin-like" evidence="9">
    <location>
        <begin position="149"/>
        <end position="260"/>
    </location>
</feature>
<keyword evidence="3" id="KW-0560">Oxidoreductase</keyword>
<gene>
    <name evidence="10" type="ORF">LTR97_007805</name>
</gene>
<feature type="domain" description="Plastocyanin-like" evidence="7">
    <location>
        <begin position="272"/>
        <end position="430"/>
    </location>
</feature>
<dbReference type="FunFam" id="2.60.40.420:FF:000021">
    <property type="entry name" value="Extracellular dihydrogeodin oxidase/laccase"/>
    <property type="match status" value="1"/>
</dbReference>
<organism evidence="10 11">
    <name type="scientific">Elasticomyces elasticus</name>
    <dbReference type="NCBI Taxonomy" id="574655"/>
    <lineage>
        <taxon>Eukaryota</taxon>
        <taxon>Fungi</taxon>
        <taxon>Dikarya</taxon>
        <taxon>Ascomycota</taxon>
        <taxon>Pezizomycotina</taxon>
        <taxon>Dothideomycetes</taxon>
        <taxon>Dothideomycetidae</taxon>
        <taxon>Mycosphaerellales</taxon>
        <taxon>Teratosphaeriaceae</taxon>
        <taxon>Elasticomyces</taxon>
    </lineage>
</organism>
<dbReference type="AlphaFoldDB" id="A0AAN7W5J1"/>
<dbReference type="Pfam" id="PF00394">
    <property type="entry name" value="Cu-oxidase"/>
    <property type="match status" value="1"/>
</dbReference>
<protein>
    <recommendedName>
        <fullName evidence="12">Laccase</fullName>
    </recommendedName>
</protein>
<keyword evidence="6" id="KW-0732">Signal</keyword>
<evidence type="ECO:0000259" key="9">
    <source>
        <dbReference type="Pfam" id="PF07732"/>
    </source>
</evidence>
<dbReference type="PANTHER" id="PTHR11709:SF145">
    <property type="entry name" value="LCC1"/>
    <property type="match status" value="1"/>
</dbReference>
<dbReference type="GO" id="GO:0005507">
    <property type="term" value="F:copper ion binding"/>
    <property type="evidence" value="ECO:0007669"/>
    <property type="project" value="InterPro"/>
</dbReference>
<comment type="caution">
    <text evidence="10">The sequence shown here is derived from an EMBL/GenBank/DDBJ whole genome shotgun (WGS) entry which is preliminary data.</text>
</comment>
<evidence type="ECO:0000256" key="2">
    <source>
        <dbReference type="ARBA" id="ARBA00022723"/>
    </source>
</evidence>
<feature type="chain" id="PRO_5042884728" description="Laccase" evidence="6">
    <location>
        <begin position="21"/>
        <end position="666"/>
    </location>
</feature>
<dbReference type="InterPro" id="IPR008972">
    <property type="entry name" value="Cupredoxin"/>
</dbReference>
<feature type="signal peptide" evidence="6">
    <location>
        <begin position="1"/>
        <end position="20"/>
    </location>
</feature>
<dbReference type="Proteomes" id="UP001310594">
    <property type="component" value="Unassembled WGS sequence"/>
</dbReference>
<evidence type="ECO:0000256" key="6">
    <source>
        <dbReference type="SAM" id="SignalP"/>
    </source>
</evidence>
<dbReference type="Gene3D" id="2.60.40.420">
    <property type="entry name" value="Cupredoxins - blue copper proteins"/>
    <property type="match status" value="3"/>
</dbReference>
<evidence type="ECO:0000259" key="7">
    <source>
        <dbReference type="Pfam" id="PF00394"/>
    </source>
</evidence>
<dbReference type="InterPro" id="IPR002355">
    <property type="entry name" value="Cu_oxidase_Cu_BS"/>
</dbReference>
<dbReference type="SUPFAM" id="SSF49503">
    <property type="entry name" value="Cupredoxins"/>
    <property type="match status" value="3"/>
</dbReference>
<dbReference type="InterPro" id="IPR045087">
    <property type="entry name" value="Cu-oxidase_fam"/>
</dbReference>